<accession>R7QGH6</accession>
<name>R7QGH6_CHOCR</name>
<dbReference type="Proteomes" id="UP000012073">
    <property type="component" value="Unassembled WGS sequence"/>
</dbReference>
<dbReference type="EMBL" id="HG001781">
    <property type="protein sequence ID" value="CDF36495.1"/>
    <property type="molecule type" value="Genomic_DNA"/>
</dbReference>
<feature type="coiled-coil region" evidence="1">
    <location>
        <begin position="697"/>
        <end position="915"/>
    </location>
</feature>
<feature type="compositionally biased region" description="Low complexity" evidence="2">
    <location>
        <begin position="677"/>
        <end position="691"/>
    </location>
</feature>
<dbReference type="KEGG" id="ccp:CHC_T00004740001"/>
<evidence type="ECO:0000313" key="3">
    <source>
        <dbReference type="EMBL" id="CDF36495.1"/>
    </source>
</evidence>
<evidence type="ECO:0000256" key="1">
    <source>
        <dbReference type="SAM" id="Coils"/>
    </source>
</evidence>
<feature type="region of interest" description="Disordered" evidence="2">
    <location>
        <begin position="437"/>
        <end position="580"/>
    </location>
</feature>
<dbReference type="GeneID" id="17324031"/>
<feature type="compositionally biased region" description="Basic and acidic residues" evidence="2">
    <location>
        <begin position="569"/>
        <end position="580"/>
    </location>
</feature>
<sequence>MTSNVPNFNGNKHFMTACSAVQSKKQTATFLATVPGFRKSSLPFASVSSHPWAHSSLSVLTTHFIKQTWGYANVLTLVLCLFIFSDMENEQLHELPGEGQLLHTSDKRHSLSPSRKPFANRERDRDSVARDKERLLRFHREAKSFLTKAYSNDDDVLVEDRFDHVPTAGDSADDFLAKRRIEMDKIRLERFHAQAVSFLNRAYNDEPDTLVVEESLSPDRTAALQDERAMLQSFHKEAMSFLDAAAVRAPVTEGERGVHQKGRISATDETEHSSRKIERDKARLEQNYLDVMSFLKRADENGKEALVEEQELEPHMLERMQLQKYAKDAMSFLDKAFRNEASVMIGDEEETSSPSSKTTAEGTGQDQDILLHEAKSQEKRKRPSAQVRHSSASRDVPWHAEEDRQIAEDRAALERYDEEFGDFLSKAYLDDSTVIVDDGDSDTAPTEQSDGVDHIVPGAISVSSPSPPPEDFISELHFRTRSPSLPEHRQAQSQASPFSRRSPLQDPNSVSRKEVDGAVQTNSSFDPTTGEIRRKRSVNMQYPRFSPTSSSNRPQHKPPDGKQSGLWRNRPESAMRDGRENYDRVVQYNSQLAADEGAAASKPDLNRKAVPTEGVTSDFLKQESNASPTPEGASPLVYFALDEDNNPRQGWSEMPLEKSFYSRLPRGSTIKLRPRATENTSSSNRSENTRNVSHGINQILLNDLRRVEKERDALISALEEILNERSMLAQQLSEMRTTALGKRRGRGAGSNIAVDGGEIDLAAELRDANETMAKLTEEMELTLRVLDARYHETLHRAEKAEDRCAHLQAEASQVERELSSERKLATKTLSEQNRLLLLVRELEQEAAIHKEAAASKDRDRAELARLEASVRKLTTENADREKHLKWQLGTLRSKAEEAESAAARAEQDAIEATEVAKIAVERSQKMFESERKARQYAEADKQTVVMESKAWEKFARQRMEINASGAGEDEDLESSRAALGSDGSASKHGSKENPKKKRDGARGSRGGAADRTNSPSLLEEMKKKSLSRLFR</sequence>
<gene>
    <name evidence="3" type="ORF">CHC_T00004740001</name>
</gene>
<reference evidence="4" key="1">
    <citation type="journal article" date="2013" name="Proc. Natl. Acad. Sci. U.S.A.">
        <title>Genome structure and metabolic features in the red seaweed Chondrus crispus shed light on evolution of the Archaeplastida.</title>
        <authorList>
            <person name="Collen J."/>
            <person name="Porcel B."/>
            <person name="Carre W."/>
            <person name="Ball S.G."/>
            <person name="Chaparro C."/>
            <person name="Tonon T."/>
            <person name="Barbeyron T."/>
            <person name="Michel G."/>
            <person name="Noel B."/>
            <person name="Valentin K."/>
            <person name="Elias M."/>
            <person name="Artiguenave F."/>
            <person name="Arun A."/>
            <person name="Aury J.M."/>
            <person name="Barbosa-Neto J.F."/>
            <person name="Bothwell J.H."/>
            <person name="Bouget F.Y."/>
            <person name="Brillet L."/>
            <person name="Cabello-Hurtado F."/>
            <person name="Capella-Gutierrez S."/>
            <person name="Charrier B."/>
            <person name="Cladiere L."/>
            <person name="Cock J.M."/>
            <person name="Coelho S.M."/>
            <person name="Colleoni C."/>
            <person name="Czjzek M."/>
            <person name="Da Silva C."/>
            <person name="Delage L."/>
            <person name="Denoeud F."/>
            <person name="Deschamps P."/>
            <person name="Dittami S.M."/>
            <person name="Gabaldon T."/>
            <person name="Gachon C.M."/>
            <person name="Groisillier A."/>
            <person name="Herve C."/>
            <person name="Jabbari K."/>
            <person name="Katinka M."/>
            <person name="Kloareg B."/>
            <person name="Kowalczyk N."/>
            <person name="Labadie K."/>
            <person name="Leblanc C."/>
            <person name="Lopez P.J."/>
            <person name="McLachlan D.H."/>
            <person name="Meslet-Cladiere L."/>
            <person name="Moustafa A."/>
            <person name="Nehr Z."/>
            <person name="Nyvall Collen P."/>
            <person name="Panaud O."/>
            <person name="Partensky F."/>
            <person name="Poulain J."/>
            <person name="Rensing S.A."/>
            <person name="Rousvoal S."/>
            <person name="Samson G."/>
            <person name="Symeonidi A."/>
            <person name="Weissenbach J."/>
            <person name="Zambounis A."/>
            <person name="Wincker P."/>
            <person name="Boyen C."/>
        </authorList>
    </citation>
    <scope>NUCLEOTIDE SEQUENCE [LARGE SCALE GENOMIC DNA]</scope>
    <source>
        <strain evidence="4">cv. Stackhouse</strain>
    </source>
</reference>
<feature type="region of interest" description="Disordered" evidence="2">
    <location>
        <begin position="667"/>
        <end position="691"/>
    </location>
</feature>
<feature type="region of interest" description="Disordered" evidence="2">
    <location>
        <begin position="103"/>
        <end position="126"/>
    </location>
</feature>
<keyword evidence="4" id="KW-1185">Reference proteome</keyword>
<protein>
    <submittedName>
        <fullName evidence="3">Uncharacterized protein</fullName>
    </submittedName>
</protein>
<evidence type="ECO:0000256" key="2">
    <source>
        <dbReference type="SAM" id="MobiDB-lite"/>
    </source>
</evidence>
<dbReference type="RefSeq" id="XP_005716314.1">
    <property type="nucleotide sequence ID" value="XM_005716257.1"/>
</dbReference>
<evidence type="ECO:0000313" key="4">
    <source>
        <dbReference type="Proteomes" id="UP000012073"/>
    </source>
</evidence>
<dbReference type="OrthoDB" id="10466750at2759"/>
<feature type="compositionally biased region" description="Low complexity" evidence="2">
    <location>
        <begin position="352"/>
        <end position="361"/>
    </location>
</feature>
<feature type="compositionally biased region" description="Basic and acidic residues" evidence="2">
    <location>
        <begin position="269"/>
        <end position="278"/>
    </location>
</feature>
<keyword evidence="1" id="KW-0175">Coiled coil</keyword>
<dbReference type="Gramene" id="CDF36495">
    <property type="protein sequence ID" value="CDF36495"/>
    <property type="gene ID" value="CHC_T00004740001"/>
</dbReference>
<feature type="region of interest" description="Disordered" evidence="2">
    <location>
        <begin position="962"/>
        <end position="1031"/>
    </location>
</feature>
<feature type="region of interest" description="Disordered" evidence="2">
    <location>
        <begin position="253"/>
        <end position="278"/>
    </location>
</feature>
<proteinExistence type="predicted"/>
<dbReference type="AlphaFoldDB" id="R7QGH6"/>
<feature type="region of interest" description="Disordered" evidence="2">
    <location>
        <begin position="344"/>
        <end position="403"/>
    </location>
</feature>
<organism evidence="3 4">
    <name type="scientific">Chondrus crispus</name>
    <name type="common">Carrageen Irish moss</name>
    <name type="synonym">Polymorpha crispa</name>
    <dbReference type="NCBI Taxonomy" id="2769"/>
    <lineage>
        <taxon>Eukaryota</taxon>
        <taxon>Rhodophyta</taxon>
        <taxon>Florideophyceae</taxon>
        <taxon>Rhodymeniophycidae</taxon>
        <taxon>Gigartinales</taxon>
        <taxon>Gigartinaceae</taxon>
        <taxon>Chondrus</taxon>
    </lineage>
</organism>